<dbReference type="GO" id="GO:0005829">
    <property type="term" value="C:cytosol"/>
    <property type="evidence" value="ECO:0007669"/>
    <property type="project" value="TreeGrafter"/>
</dbReference>
<dbReference type="Gene3D" id="2.60.98.20">
    <property type="entry name" value="Flagellar hook protein FlgE"/>
    <property type="match status" value="1"/>
</dbReference>
<dbReference type="InterPro" id="IPR010930">
    <property type="entry name" value="Flg_bb/hook_C_dom"/>
</dbReference>
<feature type="domain" description="Flagellar basal-body/hook protein C-terminal" evidence="7">
    <location>
        <begin position="373"/>
        <end position="418"/>
    </location>
</feature>
<evidence type="ECO:0000313" key="10">
    <source>
        <dbReference type="EMBL" id="CDQ11154.1"/>
    </source>
</evidence>
<evidence type="ECO:0000313" key="12">
    <source>
        <dbReference type="Proteomes" id="UP000193925"/>
    </source>
</evidence>
<dbReference type="InterPro" id="IPR002371">
    <property type="entry name" value="FlgK"/>
</dbReference>
<reference evidence="11 12" key="3">
    <citation type="submission" date="2017-03" db="EMBL/GenBank/DDBJ databases">
        <authorList>
            <person name="Regsiter A."/>
            <person name="William W."/>
        </authorList>
    </citation>
    <scope>NUCLEOTIDE SEQUENCE [LARGE SCALE GENOMIC DNA]</scope>
    <source>
        <strain evidence="11">PRJEB5721</strain>
    </source>
</reference>
<accession>A0A060UXA0</accession>
<dbReference type="InterPro" id="IPR011491">
    <property type="entry name" value="FlgE_D2"/>
</dbReference>
<dbReference type="RefSeq" id="WP_035194063.1">
    <property type="nucleotide sequence ID" value="NZ_CCCS020000049.1"/>
</dbReference>
<evidence type="ECO:0000259" key="6">
    <source>
        <dbReference type="Pfam" id="PF00460"/>
    </source>
</evidence>
<dbReference type="PANTHER" id="PTHR30435">
    <property type="entry name" value="FLAGELLAR PROTEIN"/>
    <property type="match status" value="1"/>
</dbReference>
<dbReference type="InterPro" id="IPR037058">
    <property type="entry name" value="Falgellar_hook_FlgE_sf"/>
</dbReference>
<dbReference type="GO" id="GO:0044780">
    <property type="term" value="P:bacterial-type flagellum assembly"/>
    <property type="evidence" value="ECO:0007669"/>
    <property type="project" value="InterPro"/>
</dbReference>
<dbReference type="PRINTS" id="PR01005">
    <property type="entry name" value="FLGHOOKAP1"/>
</dbReference>
<keyword evidence="10" id="KW-0969">Cilium</keyword>
<evidence type="ECO:0000256" key="5">
    <source>
        <dbReference type="RuleBase" id="RU362116"/>
    </source>
</evidence>
<feature type="domain" description="Flagellar hook protein FlgE D2" evidence="8">
    <location>
        <begin position="164"/>
        <end position="300"/>
    </location>
</feature>
<dbReference type="InterPro" id="IPR053967">
    <property type="entry name" value="LlgE_F_G-like_D1"/>
</dbReference>
<evidence type="ECO:0000256" key="2">
    <source>
        <dbReference type="ARBA" id="ARBA00009677"/>
    </source>
</evidence>
<dbReference type="Pfam" id="PF00460">
    <property type="entry name" value="Flg_bb_rod"/>
    <property type="match status" value="1"/>
</dbReference>
<dbReference type="NCBIfam" id="NF004238">
    <property type="entry name" value="PRK05682.1-1"/>
    <property type="match status" value="1"/>
</dbReference>
<comment type="function">
    <text evidence="5">A flexible structure which links the flagellar filament to the drive apparatus in the basal body.</text>
</comment>
<dbReference type="GO" id="GO:0009424">
    <property type="term" value="C:bacterial-type flagellum hook"/>
    <property type="evidence" value="ECO:0007669"/>
    <property type="project" value="InterPro"/>
</dbReference>
<reference evidence="10" key="2">
    <citation type="submission" date="2014-07" db="EMBL/GenBank/DDBJ databases">
        <title>Initial genome analysis of the psychrotolerant acidophile Acidithiobacillus ferrivorans CF27: insights into iron and sulfur oxidation pathways and into biofilm formation.</title>
        <authorList>
            <person name="Talla E."/>
            <person name="Hedrich S."/>
            <person name="Mangenot S."/>
            <person name="Ji B."/>
            <person name="Johnson D.B."/>
            <person name="Barbe V."/>
            <person name="Bonnefoy V."/>
        </authorList>
    </citation>
    <scope>NUCLEOTIDE SEQUENCE [LARGE SCALE GENOMIC DNA]</scope>
    <source>
        <strain evidence="10">CF27</strain>
    </source>
</reference>
<dbReference type="Proteomes" id="UP000193925">
    <property type="component" value="Chromosome AFERRI"/>
</dbReference>
<feature type="domain" description="Flagellar hook protein FlgE/F/G-like D1" evidence="9">
    <location>
        <begin position="85"/>
        <end position="143"/>
    </location>
</feature>
<name>A0A060UXA0_9PROT</name>
<dbReference type="PROSITE" id="PS00588">
    <property type="entry name" value="FLAGELLA_BB_ROD"/>
    <property type="match status" value="1"/>
</dbReference>
<evidence type="ECO:0000259" key="8">
    <source>
        <dbReference type="Pfam" id="PF07559"/>
    </source>
</evidence>
<evidence type="ECO:0000313" key="11">
    <source>
        <dbReference type="EMBL" id="SMH67515.1"/>
    </source>
</evidence>
<organism evidence="10">
    <name type="scientific">Acidithiobacillus ferrivorans</name>
    <dbReference type="NCBI Taxonomy" id="160808"/>
    <lineage>
        <taxon>Bacteria</taxon>
        <taxon>Pseudomonadati</taxon>
        <taxon>Pseudomonadota</taxon>
        <taxon>Acidithiobacillia</taxon>
        <taxon>Acidithiobacillales</taxon>
        <taxon>Acidithiobacillaceae</taxon>
        <taxon>Acidithiobacillus</taxon>
    </lineage>
</organism>
<evidence type="ECO:0000259" key="9">
    <source>
        <dbReference type="Pfam" id="PF22692"/>
    </source>
</evidence>
<comment type="similarity">
    <text evidence="2 5">Belongs to the flagella basal body rod proteins family.</text>
</comment>
<dbReference type="GO" id="GO:0005198">
    <property type="term" value="F:structural molecule activity"/>
    <property type="evidence" value="ECO:0007669"/>
    <property type="project" value="InterPro"/>
</dbReference>
<evidence type="ECO:0000256" key="3">
    <source>
        <dbReference type="ARBA" id="ARBA00019015"/>
    </source>
</evidence>
<feature type="domain" description="Flagellar basal body rod protein N-terminal" evidence="6">
    <location>
        <begin position="4"/>
        <end position="33"/>
    </location>
</feature>
<evidence type="ECO:0000256" key="1">
    <source>
        <dbReference type="ARBA" id="ARBA00004117"/>
    </source>
</evidence>
<dbReference type="Pfam" id="PF22692">
    <property type="entry name" value="LlgE_F_G_D1"/>
    <property type="match status" value="1"/>
</dbReference>
<evidence type="ECO:0000259" key="7">
    <source>
        <dbReference type="Pfam" id="PF06429"/>
    </source>
</evidence>
<dbReference type="InterPro" id="IPR020013">
    <property type="entry name" value="Flagellar_FlgE/F/G"/>
</dbReference>
<keyword evidence="12" id="KW-1185">Reference proteome</keyword>
<gene>
    <name evidence="11" type="primary">flgE</name>
    <name evidence="11" type="ORF">AFERRI_50716</name>
    <name evidence="10" type="ORF">AFERRI_530049</name>
</gene>
<keyword evidence="4 5" id="KW-0975">Bacterial flagellum</keyword>
<comment type="subcellular location">
    <subcellularLocation>
        <location evidence="1 5">Bacterial flagellum basal body</location>
    </subcellularLocation>
</comment>
<proteinExistence type="inferred from homology"/>
<sequence length="418" mass="42164">MGYNTAVSGLNAAQTDLNTIGNNIANVNTVGFKSSNAQFGDLYAASIAGAAGNNTTPGIGVSTVTLSQSFTQGNVTTTGNPLDMAINGGGFFILNNNGTNDYSRNGQFQISSGGYLTNNAGLLLQGYQPVSGAPGKFATVLGNLKINNSAMLPQATTQAGLIANLNATDPAINTATTPFSMSNPNSYNSSTTTQVYDSLGTAQNVTLYFVNASGTGGANQPNNWDVYYAANNSNGNPVSSGSLTTLTFNNSGTLVSGASGTINVASWGNGSSGSSINVSLSGSTLTNSPFAVTSETINGYAPGTYSSISIQKSGAVDANFTNGQSRAVGQVALANFANLQGLSPTSGNLWQATAAAGNPLVNAPGTAGLGAIQSGAVESSNVGLSSQLVAMLVAQQAYQANTQTIKMQQQDTAVLLQL</sequence>
<dbReference type="InterPro" id="IPR037925">
    <property type="entry name" value="FlgE/F/G-like"/>
</dbReference>
<dbReference type="GO" id="GO:0071978">
    <property type="term" value="P:bacterial-type flagellum-dependent swarming motility"/>
    <property type="evidence" value="ECO:0007669"/>
    <property type="project" value="TreeGrafter"/>
</dbReference>
<evidence type="ECO:0000256" key="4">
    <source>
        <dbReference type="ARBA" id="ARBA00023143"/>
    </source>
</evidence>
<keyword evidence="10" id="KW-0966">Cell projection</keyword>
<dbReference type="NCBIfam" id="TIGR03506">
    <property type="entry name" value="FlgEFG_subfam"/>
    <property type="match status" value="1"/>
</dbReference>
<dbReference type="GO" id="GO:0009425">
    <property type="term" value="C:bacterial-type flagellum basal body"/>
    <property type="evidence" value="ECO:0007669"/>
    <property type="project" value="UniProtKB-SubCell"/>
</dbReference>
<dbReference type="EMBL" id="LT841305">
    <property type="protein sequence ID" value="SMH67515.1"/>
    <property type="molecule type" value="Genomic_DNA"/>
</dbReference>
<dbReference type="PANTHER" id="PTHR30435:SF1">
    <property type="entry name" value="FLAGELLAR HOOK PROTEIN FLGE"/>
    <property type="match status" value="1"/>
</dbReference>
<dbReference type="EMBL" id="CCCS020000049">
    <property type="protein sequence ID" value="CDQ11154.1"/>
    <property type="molecule type" value="Genomic_DNA"/>
</dbReference>
<dbReference type="AlphaFoldDB" id="A0A060UXA0"/>
<dbReference type="InterPro" id="IPR019776">
    <property type="entry name" value="Flagellar_basal_body_rod_CS"/>
</dbReference>
<dbReference type="InterPro" id="IPR001444">
    <property type="entry name" value="Flag_bb_rod_N"/>
</dbReference>
<reference evidence="10" key="1">
    <citation type="submission" date="2014-03" db="EMBL/GenBank/DDBJ databases">
        <authorList>
            <person name="Genoscope - CEA"/>
        </authorList>
    </citation>
    <scope>NUCLEOTIDE SEQUENCE [LARGE SCALE GENOMIC DNA]</scope>
    <source>
        <strain evidence="10">CF27</strain>
    </source>
</reference>
<dbReference type="Pfam" id="PF06429">
    <property type="entry name" value="Flg_bbr_C"/>
    <property type="match status" value="1"/>
</dbReference>
<dbReference type="Pfam" id="PF07559">
    <property type="entry name" value="FlgE_D2"/>
    <property type="match status" value="1"/>
</dbReference>
<protein>
    <recommendedName>
        <fullName evidence="3 5">Flagellar hook protein FlgE</fullName>
    </recommendedName>
</protein>
<keyword evidence="10" id="KW-0282">Flagellum</keyword>
<dbReference type="SUPFAM" id="SSF117143">
    <property type="entry name" value="Flagellar hook protein flgE"/>
    <property type="match status" value="1"/>
</dbReference>